<evidence type="ECO:0000313" key="3">
    <source>
        <dbReference type="Proteomes" id="UP000887569"/>
    </source>
</evidence>
<proteinExistence type="predicted"/>
<evidence type="ECO:0000256" key="1">
    <source>
        <dbReference type="SAM" id="MobiDB-lite"/>
    </source>
</evidence>
<dbReference type="WBParaSite" id="PgR020_g107_t01">
    <property type="protein sequence ID" value="PgR020_g107_t01"/>
    <property type="gene ID" value="PgR020_g107"/>
</dbReference>
<accession>A0A915AYZ8</accession>
<name>A0A915AYZ8_PARUN</name>
<keyword evidence="3" id="KW-1185">Reference proteome</keyword>
<dbReference type="InterPro" id="IPR013783">
    <property type="entry name" value="Ig-like_fold"/>
</dbReference>
<reference evidence="4" key="1">
    <citation type="submission" date="2022-11" db="UniProtKB">
        <authorList>
            <consortium name="WormBaseParasite"/>
        </authorList>
    </citation>
    <scope>IDENTIFICATION</scope>
</reference>
<organism evidence="3 4">
    <name type="scientific">Parascaris univalens</name>
    <name type="common">Nematode worm</name>
    <dbReference type="NCBI Taxonomy" id="6257"/>
    <lineage>
        <taxon>Eukaryota</taxon>
        <taxon>Metazoa</taxon>
        <taxon>Ecdysozoa</taxon>
        <taxon>Nematoda</taxon>
        <taxon>Chromadorea</taxon>
        <taxon>Rhabditida</taxon>
        <taxon>Spirurina</taxon>
        <taxon>Ascaridomorpha</taxon>
        <taxon>Ascaridoidea</taxon>
        <taxon>Ascarididae</taxon>
        <taxon>Parascaris</taxon>
    </lineage>
</organism>
<dbReference type="AlphaFoldDB" id="A0A915AYZ8"/>
<dbReference type="Proteomes" id="UP000887569">
    <property type="component" value="Unplaced"/>
</dbReference>
<sequence length="138" mass="15726">MNKSNWKPTKDKAFIAISQGTNADRITTEGDVSTHSKQEAEKMAPKPYDDLFIEPPDDYDVVYGDYNTTMEDGTSTSKRPYIRLNSFLSNVTKNSGQAVRFKCEAAGSPLPLQFTWLKNHAPLDKNRKTKVKNREYWS</sequence>
<dbReference type="Gene3D" id="2.60.40.10">
    <property type="entry name" value="Immunoglobulins"/>
    <property type="match status" value="1"/>
</dbReference>
<dbReference type="InterPro" id="IPR013098">
    <property type="entry name" value="Ig_I-set"/>
</dbReference>
<feature type="compositionally biased region" description="Basic and acidic residues" evidence="1">
    <location>
        <begin position="26"/>
        <end position="49"/>
    </location>
</feature>
<evidence type="ECO:0000313" key="4">
    <source>
        <dbReference type="WBParaSite" id="PgR020_g107_t01"/>
    </source>
</evidence>
<feature type="region of interest" description="Disordered" evidence="1">
    <location>
        <begin position="25"/>
        <end position="49"/>
    </location>
</feature>
<dbReference type="PROSITE" id="PS50835">
    <property type="entry name" value="IG_LIKE"/>
    <property type="match status" value="1"/>
</dbReference>
<dbReference type="InterPro" id="IPR036179">
    <property type="entry name" value="Ig-like_dom_sf"/>
</dbReference>
<evidence type="ECO:0000259" key="2">
    <source>
        <dbReference type="PROSITE" id="PS50835"/>
    </source>
</evidence>
<protein>
    <submittedName>
        <fullName evidence="4">Ig-like domain-containing protein</fullName>
    </submittedName>
</protein>
<feature type="domain" description="Ig-like" evidence="2">
    <location>
        <begin position="80"/>
        <end position="138"/>
    </location>
</feature>
<dbReference type="InterPro" id="IPR007110">
    <property type="entry name" value="Ig-like_dom"/>
</dbReference>
<dbReference type="Pfam" id="PF07679">
    <property type="entry name" value="I-set"/>
    <property type="match status" value="1"/>
</dbReference>
<dbReference type="SUPFAM" id="SSF48726">
    <property type="entry name" value="Immunoglobulin"/>
    <property type="match status" value="1"/>
</dbReference>